<evidence type="ECO:0000313" key="5">
    <source>
        <dbReference type="Proteomes" id="UP000006671"/>
    </source>
</evidence>
<dbReference type="PROSITE" id="PS51547">
    <property type="entry name" value="C2_PI3K"/>
    <property type="match status" value="1"/>
</dbReference>
<organism evidence="5">
    <name type="scientific">Naegleria gruberi</name>
    <name type="common">Amoeba</name>
    <dbReference type="NCBI Taxonomy" id="5762"/>
    <lineage>
        <taxon>Eukaryota</taxon>
        <taxon>Discoba</taxon>
        <taxon>Heterolobosea</taxon>
        <taxon>Tetramitia</taxon>
        <taxon>Eutetramitia</taxon>
        <taxon>Vahlkampfiidae</taxon>
        <taxon>Naegleria</taxon>
    </lineage>
</organism>
<dbReference type="SUPFAM" id="SSF48371">
    <property type="entry name" value="ARM repeat"/>
    <property type="match status" value="1"/>
</dbReference>
<proteinExistence type="inferred from homology"/>
<dbReference type="InterPro" id="IPR016024">
    <property type="entry name" value="ARM-type_fold"/>
</dbReference>
<dbReference type="InterPro" id="IPR001263">
    <property type="entry name" value="PI3K_accessory_dom"/>
</dbReference>
<dbReference type="InterPro" id="IPR002420">
    <property type="entry name" value="PI3K-type_C2_dom"/>
</dbReference>
<accession>D2VZW7</accession>
<keyword evidence="5" id="KW-1185">Reference proteome</keyword>
<comment type="similarity">
    <text evidence="1">Belongs to the PI3/PI4-kinase family.</text>
</comment>
<dbReference type="InterPro" id="IPR042236">
    <property type="entry name" value="PI3K_accessory_sf"/>
</dbReference>
<reference evidence="4 5" key="1">
    <citation type="journal article" date="2010" name="Cell">
        <title>The genome of Naegleria gruberi illuminates early eukaryotic versatility.</title>
        <authorList>
            <person name="Fritz-Laylin L.K."/>
            <person name="Prochnik S.E."/>
            <person name="Ginger M.L."/>
            <person name="Dacks J.B."/>
            <person name="Carpenter M.L."/>
            <person name="Field M.C."/>
            <person name="Kuo A."/>
            <person name="Paredez A."/>
            <person name="Chapman J."/>
            <person name="Pham J."/>
            <person name="Shu S."/>
            <person name="Neupane R."/>
            <person name="Cipriano M."/>
            <person name="Mancuso J."/>
            <person name="Tu H."/>
            <person name="Salamov A."/>
            <person name="Lindquist E."/>
            <person name="Shapiro H."/>
            <person name="Lucas S."/>
            <person name="Grigoriev I.V."/>
            <person name="Cande W.Z."/>
            <person name="Fulton C."/>
            <person name="Rokhsar D.S."/>
            <person name="Dawson S.C."/>
        </authorList>
    </citation>
    <scope>NUCLEOTIDE SEQUENCE [LARGE SCALE GENOMIC DNA]</scope>
    <source>
        <strain evidence="4 5">NEG-M</strain>
    </source>
</reference>
<gene>
    <name evidence="4" type="ORF">NAEGRDRAFT_74644</name>
</gene>
<evidence type="ECO:0000259" key="3">
    <source>
        <dbReference type="PROSITE" id="PS51547"/>
    </source>
</evidence>
<evidence type="ECO:0000259" key="2">
    <source>
        <dbReference type="PROSITE" id="PS51545"/>
    </source>
</evidence>
<dbReference type="SUPFAM" id="SSF49562">
    <property type="entry name" value="C2 domain (Calcium/lipid-binding domain, CaLB)"/>
    <property type="match status" value="1"/>
</dbReference>
<feature type="domain" description="C2 PI3K-type" evidence="3">
    <location>
        <begin position="1"/>
        <end position="109"/>
    </location>
</feature>
<dbReference type="PROSITE" id="PS51545">
    <property type="entry name" value="PIK_HELICAL"/>
    <property type="match status" value="1"/>
</dbReference>
<dbReference type="Proteomes" id="UP000006671">
    <property type="component" value="Unassembled WGS sequence"/>
</dbReference>
<dbReference type="AlphaFoldDB" id="D2VZW7"/>
<protein>
    <submittedName>
        <fullName evidence="4">Predicted protein</fullName>
    </submittedName>
</protein>
<dbReference type="Pfam" id="PF00613">
    <property type="entry name" value="PI3Ka"/>
    <property type="match status" value="1"/>
</dbReference>
<dbReference type="VEuPathDB" id="AmoebaDB:NAEGRDRAFT_74644"/>
<evidence type="ECO:0000313" key="4">
    <source>
        <dbReference type="EMBL" id="EFC37602.1"/>
    </source>
</evidence>
<dbReference type="EMBL" id="GG738916">
    <property type="protein sequence ID" value="EFC37602.1"/>
    <property type="molecule type" value="Genomic_DNA"/>
</dbReference>
<dbReference type="RefSeq" id="XP_002670346.1">
    <property type="nucleotide sequence ID" value="XM_002670300.1"/>
</dbReference>
<dbReference type="Gene3D" id="1.25.40.70">
    <property type="entry name" value="Phosphatidylinositol 3-kinase, accessory domain (PIK)"/>
    <property type="match status" value="1"/>
</dbReference>
<dbReference type="InParanoid" id="D2VZW7"/>
<evidence type="ECO:0000256" key="1">
    <source>
        <dbReference type="PROSITE-ProRule" id="PRU00880"/>
    </source>
</evidence>
<sequence>MIPFTENLHWNEEITFNSLISEISCDYCIQISLIRFDLDSMTGTLSRREFLKCKCPVFDSSFQLYQGDLNLHLDSDIYLNVEFQNHGFNIKYELDRPIERPFLETFDMETGIDLSDSSLLVPFLRRISFENQWVIYESRKLISQWEKPEIHEIVILLSGNIGLFVKSLIIQLLEQVDHGLLTSLLPFLIHCVKFDSVNGVLVEYLLKLSVKSKSIGNQLFWLLKTESIYHQVCKLTISKYLKMIDNDDIEIIRNQCLFFDSIEERKTFELNYQVLMPFTMSKIKTIHKFIYPETKIQNPQLHLELDNGTFLELIYYSNSPDIYSTFAINNFINIIGRDVNNTTIGHFVIGYRRGFVIIPDSLKLVQINETGFQIFSELCKNQKAQTFAENFTTSLILEMFIAVYFNSNSIDEFYINEEGGIMLKLYSLSYTKEFASKRNQNKFDGWLTKYHDDFIEKLKNLIQKLVDYLKKTGLAFGFFTAFTLPSQSCGFSNQIHLQYFTKFLNEDVNIVSEKILPTFFSSDHYSKTN</sequence>
<dbReference type="InterPro" id="IPR035892">
    <property type="entry name" value="C2_domain_sf"/>
</dbReference>
<dbReference type="KEGG" id="ngr:NAEGRDRAFT_74644"/>
<name>D2VZW7_NAEGR</name>
<dbReference type="GeneID" id="8857446"/>
<feature type="domain" description="PIK helical" evidence="2">
    <location>
        <begin position="65"/>
        <end position="247"/>
    </location>
</feature>